<gene>
    <name evidence="12" type="ORF">BABINDRAFT_72853</name>
</gene>
<dbReference type="STRING" id="984486.A0A1E3QXT5"/>
<comment type="subcellular location">
    <subcellularLocation>
        <location evidence="1">Cell membrane</location>
        <topology evidence="1">Lipid-anchor</topology>
        <topology evidence="1">GPI-anchor</topology>
    </subcellularLocation>
</comment>
<accession>A0A1E3QXT5</accession>
<dbReference type="InterPro" id="IPR046530">
    <property type="entry name" value="BIM1-like_dom"/>
</dbReference>
<keyword evidence="9" id="KW-0812">Transmembrane</keyword>
<reference evidence="13" key="1">
    <citation type="submission" date="2016-05" db="EMBL/GenBank/DDBJ databases">
        <title>Comparative genomics of biotechnologically important yeasts.</title>
        <authorList>
            <consortium name="DOE Joint Genome Institute"/>
            <person name="Riley R."/>
            <person name="Haridas S."/>
            <person name="Wolfe K.H."/>
            <person name="Lopes M.R."/>
            <person name="Hittinger C.T."/>
            <person name="Goker M."/>
            <person name="Salamov A."/>
            <person name="Wisecaver J."/>
            <person name="Long T.M."/>
            <person name="Aerts A.L."/>
            <person name="Barry K."/>
            <person name="Choi C."/>
            <person name="Clum A."/>
            <person name="Coughlan A.Y."/>
            <person name="Deshpande S."/>
            <person name="Douglass A.P."/>
            <person name="Hanson S.J."/>
            <person name="Klenk H.-P."/>
            <person name="Labutti K."/>
            <person name="Lapidus A."/>
            <person name="Lindquist E."/>
            <person name="Lipzen A."/>
            <person name="Meier-Kolthoff J.P."/>
            <person name="Ohm R.A."/>
            <person name="Otillar R.P."/>
            <person name="Pangilinan J."/>
            <person name="Peng Y."/>
            <person name="Rokas A."/>
            <person name="Rosa C.A."/>
            <person name="Scheuner C."/>
            <person name="Sibirny A.A."/>
            <person name="Slot J.C."/>
            <person name="Stielow J.B."/>
            <person name="Sun H."/>
            <person name="Kurtzman C.P."/>
            <person name="Blackwell M."/>
            <person name="Grigoriev I.V."/>
            <person name="Jeffries T.W."/>
        </authorList>
    </citation>
    <scope>NUCLEOTIDE SEQUENCE [LARGE SCALE GENOMIC DNA]</scope>
    <source>
        <strain evidence="13">NRRL Y-12698</strain>
    </source>
</reference>
<dbReference type="Proteomes" id="UP000094336">
    <property type="component" value="Unassembled WGS sequence"/>
</dbReference>
<feature type="region of interest" description="Disordered" evidence="8">
    <location>
        <begin position="220"/>
        <end position="242"/>
    </location>
</feature>
<dbReference type="EMBL" id="KV454426">
    <property type="protein sequence ID" value="ODQ82485.1"/>
    <property type="molecule type" value="Genomic_DNA"/>
</dbReference>
<keyword evidence="13" id="KW-1185">Reference proteome</keyword>
<dbReference type="PANTHER" id="PTHR34992:SF1">
    <property type="entry name" value="COPPER ACQUISITION FACTOR BIM1-LIKE DOMAIN-CONTAINING PROTEIN"/>
    <property type="match status" value="1"/>
</dbReference>
<dbReference type="OrthoDB" id="2146436at2759"/>
<evidence type="ECO:0000256" key="7">
    <source>
        <dbReference type="ARBA" id="ARBA00023288"/>
    </source>
</evidence>
<evidence type="ECO:0000256" key="8">
    <source>
        <dbReference type="SAM" id="MobiDB-lite"/>
    </source>
</evidence>
<name>A0A1E3QXT5_9ASCO</name>
<keyword evidence="7" id="KW-0449">Lipoprotein</keyword>
<dbReference type="RefSeq" id="XP_018987813.1">
    <property type="nucleotide sequence ID" value="XM_019132595.1"/>
</dbReference>
<feature type="signal peptide" evidence="10">
    <location>
        <begin position="1"/>
        <end position="19"/>
    </location>
</feature>
<dbReference type="PANTHER" id="PTHR34992">
    <property type="entry name" value="HYPHAL ANASTAMOSIS-7 PROTEIN"/>
    <property type="match status" value="1"/>
</dbReference>
<dbReference type="GO" id="GO:0005886">
    <property type="term" value="C:plasma membrane"/>
    <property type="evidence" value="ECO:0007669"/>
    <property type="project" value="UniProtKB-SubCell"/>
</dbReference>
<organism evidence="12 13">
    <name type="scientific">Babjeviella inositovora NRRL Y-12698</name>
    <dbReference type="NCBI Taxonomy" id="984486"/>
    <lineage>
        <taxon>Eukaryota</taxon>
        <taxon>Fungi</taxon>
        <taxon>Dikarya</taxon>
        <taxon>Ascomycota</taxon>
        <taxon>Saccharomycotina</taxon>
        <taxon>Pichiomycetes</taxon>
        <taxon>Serinales incertae sedis</taxon>
        <taxon>Babjeviella</taxon>
    </lineage>
</organism>
<keyword evidence="3" id="KW-0336">GPI-anchor</keyword>
<evidence type="ECO:0000256" key="1">
    <source>
        <dbReference type="ARBA" id="ARBA00004609"/>
    </source>
</evidence>
<evidence type="ECO:0000256" key="2">
    <source>
        <dbReference type="ARBA" id="ARBA00022475"/>
    </source>
</evidence>
<evidence type="ECO:0000256" key="10">
    <source>
        <dbReference type="SAM" id="SignalP"/>
    </source>
</evidence>
<evidence type="ECO:0000313" key="12">
    <source>
        <dbReference type="EMBL" id="ODQ82485.1"/>
    </source>
</evidence>
<feature type="domain" description="Copper acquisition factor BIM1-like" evidence="11">
    <location>
        <begin position="19"/>
        <end position="162"/>
    </location>
</feature>
<evidence type="ECO:0000256" key="6">
    <source>
        <dbReference type="ARBA" id="ARBA00023180"/>
    </source>
</evidence>
<dbReference type="GeneID" id="30150448"/>
<dbReference type="InterPro" id="IPR046936">
    <property type="entry name" value="BIM1-like"/>
</dbReference>
<proteinExistence type="predicted"/>
<keyword evidence="6" id="KW-0325">Glycoprotein</keyword>
<keyword evidence="4 10" id="KW-0732">Signal</keyword>
<evidence type="ECO:0000313" key="13">
    <source>
        <dbReference type="Proteomes" id="UP000094336"/>
    </source>
</evidence>
<evidence type="ECO:0000256" key="4">
    <source>
        <dbReference type="ARBA" id="ARBA00022729"/>
    </source>
</evidence>
<evidence type="ECO:0000256" key="5">
    <source>
        <dbReference type="ARBA" id="ARBA00023136"/>
    </source>
</evidence>
<keyword evidence="2" id="KW-1003">Cell membrane</keyword>
<feature type="chain" id="PRO_5009134438" description="Copper acquisition factor BIM1-like domain-containing protein" evidence="10">
    <location>
        <begin position="20"/>
        <end position="268"/>
    </location>
</feature>
<dbReference type="AlphaFoldDB" id="A0A1E3QXT5"/>
<evidence type="ECO:0000256" key="3">
    <source>
        <dbReference type="ARBA" id="ARBA00022622"/>
    </source>
</evidence>
<protein>
    <recommendedName>
        <fullName evidence="11">Copper acquisition factor BIM1-like domain-containing protein</fullName>
    </recommendedName>
</protein>
<keyword evidence="9" id="KW-1133">Transmembrane helix</keyword>
<dbReference type="Pfam" id="PF20238">
    <property type="entry name" value="BIM1-like_dom"/>
    <property type="match status" value="1"/>
</dbReference>
<keyword evidence="5 9" id="KW-0472">Membrane</keyword>
<sequence length="268" mass="27759">MVSIKFVASSLFLASSALAHFRIVYPGERNATNWDTQTTGPCGGANRVVEPRFLFKPEGSPLELTQHHSLSIGQVRFCPGEDCNTQEDFSVILLDSFEQTGAGNFCVPALSIPYKTGTNGTIQVTYTGLGEVAGEYDNMYNCLDITVSDEGASFSGQCFNSSSSVISPIKLDSNVISNATNITVLDSYFSSTKSVAATASASSSSRDMAGMDMSGMDMSGMSGHSMTSSKAASATSSASNTSSTSVAGAAAITVGWTGAVALVFAALA</sequence>
<evidence type="ECO:0000259" key="11">
    <source>
        <dbReference type="Pfam" id="PF20238"/>
    </source>
</evidence>
<dbReference type="GO" id="GO:0098552">
    <property type="term" value="C:side of membrane"/>
    <property type="evidence" value="ECO:0007669"/>
    <property type="project" value="UniProtKB-KW"/>
</dbReference>
<evidence type="ECO:0000256" key="9">
    <source>
        <dbReference type="SAM" id="Phobius"/>
    </source>
</evidence>
<dbReference type="CDD" id="cd21176">
    <property type="entry name" value="LPMO_auxiliary-like"/>
    <property type="match status" value="1"/>
</dbReference>
<feature type="transmembrane region" description="Helical" evidence="9">
    <location>
        <begin position="246"/>
        <end position="267"/>
    </location>
</feature>